<dbReference type="InterPro" id="IPR022907">
    <property type="entry name" value="VapC_family"/>
</dbReference>
<keyword evidence="5" id="KW-0378">Hydrolase</keyword>
<name>A0A6J7LRA4_9ZZZZ</name>
<dbReference type="PANTHER" id="PTHR33653:SF1">
    <property type="entry name" value="RIBONUCLEASE VAPC2"/>
    <property type="match status" value="1"/>
</dbReference>
<reference evidence="9" key="1">
    <citation type="submission" date="2020-05" db="EMBL/GenBank/DDBJ databases">
        <authorList>
            <person name="Chiriac C."/>
            <person name="Salcher M."/>
            <person name="Ghai R."/>
            <person name="Kavagutti S V."/>
        </authorList>
    </citation>
    <scope>NUCLEOTIDE SEQUENCE</scope>
</reference>
<evidence type="ECO:0000313" key="9">
    <source>
        <dbReference type="EMBL" id="CAB4970981.1"/>
    </source>
</evidence>
<gene>
    <name evidence="9" type="ORF">UFOPK3772_03375</name>
</gene>
<dbReference type="EMBL" id="CAFBNE010000196">
    <property type="protein sequence ID" value="CAB4970981.1"/>
    <property type="molecule type" value="Genomic_DNA"/>
</dbReference>
<dbReference type="InterPro" id="IPR050556">
    <property type="entry name" value="Type_II_TA_system_RNase"/>
</dbReference>
<dbReference type="HAMAP" id="MF_00265">
    <property type="entry name" value="VapC_Nob1"/>
    <property type="match status" value="1"/>
</dbReference>
<dbReference type="AlphaFoldDB" id="A0A6J7LRA4"/>
<dbReference type="Gene3D" id="3.40.50.1010">
    <property type="entry name" value="5'-nuclease"/>
    <property type="match status" value="1"/>
</dbReference>
<comment type="similarity">
    <text evidence="7">Belongs to the PINc/VapC protein family.</text>
</comment>
<evidence type="ECO:0000256" key="4">
    <source>
        <dbReference type="ARBA" id="ARBA00022723"/>
    </source>
</evidence>
<dbReference type="InterPro" id="IPR029060">
    <property type="entry name" value="PIN-like_dom_sf"/>
</dbReference>
<dbReference type="CDD" id="cd09871">
    <property type="entry name" value="PIN_MtVapC28-VapC30-like"/>
    <property type="match status" value="1"/>
</dbReference>
<proteinExistence type="inferred from homology"/>
<keyword evidence="6" id="KW-0460">Magnesium</keyword>
<organism evidence="9">
    <name type="scientific">freshwater metagenome</name>
    <dbReference type="NCBI Taxonomy" id="449393"/>
    <lineage>
        <taxon>unclassified sequences</taxon>
        <taxon>metagenomes</taxon>
        <taxon>ecological metagenomes</taxon>
    </lineage>
</organism>
<accession>A0A6J7LRA4</accession>
<keyword evidence="2" id="KW-1277">Toxin-antitoxin system</keyword>
<feature type="domain" description="PIN" evidence="8">
    <location>
        <begin position="2"/>
        <end position="126"/>
    </location>
</feature>
<dbReference type="PANTHER" id="PTHR33653">
    <property type="entry name" value="RIBONUCLEASE VAPC2"/>
    <property type="match status" value="1"/>
</dbReference>
<evidence type="ECO:0000256" key="1">
    <source>
        <dbReference type="ARBA" id="ARBA00001946"/>
    </source>
</evidence>
<dbReference type="GO" id="GO:0004540">
    <property type="term" value="F:RNA nuclease activity"/>
    <property type="evidence" value="ECO:0007669"/>
    <property type="project" value="InterPro"/>
</dbReference>
<sequence length="141" mass="15141">MIVVDTSAISAIAFGEPERQEFVDLITAAGTALVSAATALEARIVIHARRGSAGIVLLDSMIGRNPFEIAPVSEHEARIAYEAFIVYGKGNGHPAQLNFGDLFSYALAKDRGLPLLFKGNDFSQTDAFDARAPLHPIDRES</sequence>
<keyword evidence="4" id="KW-0479">Metal-binding</keyword>
<dbReference type="GO" id="GO:0046872">
    <property type="term" value="F:metal ion binding"/>
    <property type="evidence" value="ECO:0007669"/>
    <property type="project" value="UniProtKB-KW"/>
</dbReference>
<evidence type="ECO:0000259" key="8">
    <source>
        <dbReference type="Pfam" id="PF01850"/>
    </source>
</evidence>
<evidence type="ECO:0000256" key="5">
    <source>
        <dbReference type="ARBA" id="ARBA00022801"/>
    </source>
</evidence>
<evidence type="ECO:0000256" key="2">
    <source>
        <dbReference type="ARBA" id="ARBA00022649"/>
    </source>
</evidence>
<dbReference type="InterPro" id="IPR002716">
    <property type="entry name" value="PIN_dom"/>
</dbReference>
<protein>
    <submittedName>
        <fullName evidence="9">Unannotated protein</fullName>
    </submittedName>
</protein>
<evidence type="ECO:0000256" key="6">
    <source>
        <dbReference type="ARBA" id="ARBA00022842"/>
    </source>
</evidence>
<dbReference type="Pfam" id="PF01850">
    <property type="entry name" value="PIN"/>
    <property type="match status" value="1"/>
</dbReference>
<evidence type="ECO:0000256" key="7">
    <source>
        <dbReference type="ARBA" id="ARBA00038093"/>
    </source>
</evidence>
<dbReference type="SUPFAM" id="SSF88723">
    <property type="entry name" value="PIN domain-like"/>
    <property type="match status" value="1"/>
</dbReference>
<keyword evidence="3" id="KW-0540">Nuclease</keyword>
<dbReference type="GO" id="GO:0016787">
    <property type="term" value="F:hydrolase activity"/>
    <property type="evidence" value="ECO:0007669"/>
    <property type="project" value="UniProtKB-KW"/>
</dbReference>
<evidence type="ECO:0000256" key="3">
    <source>
        <dbReference type="ARBA" id="ARBA00022722"/>
    </source>
</evidence>
<comment type="cofactor">
    <cofactor evidence="1">
        <name>Mg(2+)</name>
        <dbReference type="ChEBI" id="CHEBI:18420"/>
    </cofactor>
</comment>